<reference evidence="1" key="1">
    <citation type="journal article" date="2014" name="Genome Biol. Evol.">
        <title>Pangenome evidence for extensive interdomain horizontal transfer affecting lineage core and shell genes in uncultured planktonic thaumarchaeota and euryarchaeota.</title>
        <authorList>
            <person name="Deschamps P."/>
            <person name="Zivanovic Y."/>
            <person name="Moreira D."/>
            <person name="Rodriguez-Valera F."/>
            <person name="Lopez-Garcia P."/>
        </authorList>
    </citation>
    <scope>NUCLEOTIDE SEQUENCE</scope>
</reference>
<dbReference type="EMBL" id="KF900541">
    <property type="protein sequence ID" value="AIE98682.1"/>
    <property type="molecule type" value="Genomic_DNA"/>
</dbReference>
<protein>
    <recommendedName>
        <fullName evidence="2">Glycosyl transferase</fullName>
    </recommendedName>
</protein>
<sequence>MKVVMINDCAYVSQTLAQHMRKTGINVELRLRTRSFFDKTLGIAGKVITSKADLYHCAYLLNDCWLARKFMKRPLVGHAHGSDIRGINGKWGKIIKKNLMSCDKILVATPDIYDVAKEFNNTTEYFPTPIDIELFSPVNDMKIDRKRALYCLKHFDSFPEDLGKEILNRGYEIIVMKPGSFDYKEMPNIYRKYDLFIDQQTLPIITKMCLEAMSCGIPVVTHDGRFRMNGDMNRKFVIENHDSKKLSERLIDIYRTLVNVDI</sequence>
<dbReference type="AlphaFoldDB" id="A0A075GAH6"/>
<organism evidence="1">
    <name type="scientific">uncultured marine thaumarchaeote KM3_06_C02</name>
    <dbReference type="NCBI Taxonomy" id="1455976"/>
    <lineage>
        <taxon>Archaea</taxon>
        <taxon>Nitrososphaerota</taxon>
        <taxon>environmental samples</taxon>
    </lineage>
</organism>
<accession>A0A075GAH6</accession>
<evidence type="ECO:0008006" key="2">
    <source>
        <dbReference type="Google" id="ProtNLM"/>
    </source>
</evidence>
<dbReference type="Gene3D" id="3.40.50.2000">
    <property type="entry name" value="Glycogen Phosphorylase B"/>
    <property type="match status" value="2"/>
</dbReference>
<dbReference type="SUPFAM" id="SSF53756">
    <property type="entry name" value="UDP-Glycosyltransferase/glycogen phosphorylase"/>
    <property type="match status" value="1"/>
</dbReference>
<evidence type="ECO:0000313" key="1">
    <source>
        <dbReference type="EMBL" id="AIE98682.1"/>
    </source>
</evidence>
<name>A0A075GAH6_9ARCH</name>
<proteinExistence type="predicted"/>